<evidence type="ECO:0000256" key="3">
    <source>
        <dbReference type="ARBA" id="ARBA00022618"/>
    </source>
</evidence>
<dbReference type="PANTHER" id="PTHR11649:SF13">
    <property type="entry name" value="ENGB-TYPE G DOMAIN-CONTAINING PROTEIN"/>
    <property type="match status" value="1"/>
</dbReference>
<evidence type="ECO:0000313" key="12">
    <source>
        <dbReference type="EMBL" id="MFC4351982.1"/>
    </source>
</evidence>
<gene>
    <name evidence="12" type="primary">yihA</name>
    <name evidence="10" type="synonym">engB</name>
    <name evidence="12" type="ORF">ACFOW6_10550</name>
</gene>
<dbReference type="SUPFAM" id="SSF52540">
    <property type="entry name" value="P-loop containing nucleoside triphosphate hydrolases"/>
    <property type="match status" value="1"/>
</dbReference>
<evidence type="ECO:0000256" key="2">
    <source>
        <dbReference type="ARBA" id="ARBA00009638"/>
    </source>
</evidence>
<evidence type="ECO:0000256" key="9">
    <source>
        <dbReference type="ARBA" id="ARBA00023306"/>
    </source>
</evidence>
<dbReference type="HAMAP" id="MF_00321">
    <property type="entry name" value="GTPase_EngB"/>
    <property type="match status" value="1"/>
</dbReference>
<keyword evidence="4" id="KW-0479">Metal-binding</keyword>
<feature type="domain" description="EngB-type G" evidence="11">
    <location>
        <begin position="48"/>
        <end position="223"/>
    </location>
</feature>
<dbReference type="Gene3D" id="3.40.50.300">
    <property type="entry name" value="P-loop containing nucleotide triphosphate hydrolases"/>
    <property type="match status" value="1"/>
</dbReference>
<keyword evidence="5 10" id="KW-0547">Nucleotide-binding</keyword>
<dbReference type="RefSeq" id="WP_382422324.1">
    <property type="nucleotide sequence ID" value="NZ_JBHSCW010000004.1"/>
</dbReference>
<sequence>MTERDPEEVREGAGDHGQAQLEEGRLLFSAECQFLLSAVQAEQVPASDLPEIAFAGRSNVGKSTLVNALTGRKTLARTSNTPGRTQQLNFFDLGDRLMLADLPGYGYAKAPKADVARWTRLTRAYLKGRPQLRRILLLVDSRHGLKTADHEIMKELDKAAVSYQVVLTKTDKIKQEALATVIVATAGELKTHPAAHPDVIATSAQGGMGIAELRAELATVALPRQAG</sequence>
<dbReference type="PANTHER" id="PTHR11649">
    <property type="entry name" value="MSS1/TRME-RELATED GTP-BINDING PROTEIN"/>
    <property type="match status" value="1"/>
</dbReference>
<dbReference type="NCBIfam" id="TIGR03598">
    <property type="entry name" value="GTPase_YsxC"/>
    <property type="match status" value="1"/>
</dbReference>
<evidence type="ECO:0000256" key="4">
    <source>
        <dbReference type="ARBA" id="ARBA00022723"/>
    </source>
</evidence>
<dbReference type="CDD" id="cd01876">
    <property type="entry name" value="YihA_EngB"/>
    <property type="match status" value="1"/>
</dbReference>
<evidence type="ECO:0000313" key="13">
    <source>
        <dbReference type="Proteomes" id="UP001595799"/>
    </source>
</evidence>
<evidence type="ECO:0000256" key="5">
    <source>
        <dbReference type="ARBA" id="ARBA00022741"/>
    </source>
</evidence>
<keyword evidence="6" id="KW-0460">Magnesium</keyword>
<keyword evidence="9 10" id="KW-0131">Cell cycle</keyword>
<reference evidence="13" key="1">
    <citation type="journal article" date="2019" name="Int. J. Syst. Evol. Microbiol.">
        <title>The Global Catalogue of Microorganisms (GCM) 10K type strain sequencing project: providing services to taxonomists for standard genome sequencing and annotation.</title>
        <authorList>
            <consortium name="The Broad Institute Genomics Platform"/>
            <consortium name="The Broad Institute Genome Sequencing Center for Infectious Disease"/>
            <person name="Wu L."/>
            <person name="Ma J."/>
        </authorList>
    </citation>
    <scope>NUCLEOTIDE SEQUENCE [LARGE SCALE GENOMIC DNA]</scope>
    <source>
        <strain evidence="13">CECT 8472</strain>
    </source>
</reference>
<organism evidence="12 13">
    <name type="scientific">Fodinicurvata halophila</name>
    <dbReference type="NCBI Taxonomy" id="1419723"/>
    <lineage>
        <taxon>Bacteria</taxon>
        <taxon>Pseudomonadati</taxon>
        <taxon>Pseudomonadota</taxon>
        <taxon>Alphaproteobacteria</taxon>
        <taxon>Rhodospirillales</taxon>
        <taxon>Rhodovibrionaceae</taxon>
        <taxon>Fodinicurvata</taxon>
    </lineage>
</organism>
<dbReference type="InterPro" id="IPR030393">
    <property type="entry name" value="G_ENGB_dom"/>
</dbReference>
<comment type="function">
    <text evidence="10">Necessary for normal cell division and for the maintenance of normal septation.</text>
</comment>
<keyword evidence="8 10" id="KW-0717">Septation</keyword>
<accession>A0ABV8UL05</accession>
<keyword evidence="13" id="KW-1185">Reference proteome</keyword>
<evidence type="ECO:0000256" key="10">
    <source>
        <dbReference type="HAMAP-Rule" id="MF_00321"/>
    </source>
</evidence>
<keyword evidence="3 10" id="KW-0132">Cell division</keyword>
<dbReference type="PROSITE" id="PS51706">
    <property type="entry name" value="G_ENGB"/>
    <property type="match status" value="1"/>
</dbReference>
<evidence type="ECO:0000259" key="11">
    <source>
        <dbReference type="PROSITE" id="PS51706"/>
    </source>
</evidence>
<dbReference type="InterPro" id="IPR027417">
    <property type="entry name" value="P-loop_NTPase"/>
</dbReference>
<name>A0ABV8UL05_9PROT</name>
<evidence type="ECO:0000256" key="7">
    <source>
        <dbReference type="ARBA" id="ARBA00023134"/>
    </source>
</evidence>
<evidence type="ECO:0000256" key="6">
    <source>
        <dbReference type="ARBA" id="ARBA00022842"/>
    </source>
</evidence>
<comment type="cofactor">
    <cofactor evidence="1">
        <name>Mg(2+)</name>
        <dbReference type="ChEBI" id="CHEBI:18420"/>
    </cofactor>
</comment>
<comment type="similarity">
    <text evidence="2 10">Belongs to the TRAFAC class TrmE-Era-EngA-EngB-Septin-like GTPase superfamily. EngB GTPase family.</text>
</comment>
<keyword evidence="7 10" id="KW-0342">GTP-binding</keyword>
<dbReference type="InterPro" id="IPR019987">
    <property type="entry name" value="GTP-bd_ribosome_bio_YsxC"/>
</dbReference>
<protein>
    <recommendedName>
        <fullName evidence="10">Probable GTP-binding protein EngB</fullName>
    </recommendedName>
</protein>
<dbReference type="Pfam" id="PF01926">
    <property type="entry name" value="MMR_HSR1"/>
    <property type="match status" value="1"/>
</dbReference>
<evidence type="ECO:0000256" key="8">
    <source>
        <dbReference type="ARBA" id="ARBA00023210"/>
    </source>
</evidence>
<proteinExistence type="inferred from homology"/>
<dbReference type="EMBL" id="JBHSCW010000004">
    <property type="protein sequence ID" value="MFC4351982.1"/>
    <property type="molecule type" value="Genomic_DNA"/>
</dbReference>
<comment type="caution">
    <text evidence="12">The sequence shown here is derived from an EMBL/GenBank/DDBJ whole genome shotgun (WGS) entry which is preliminary data.</text>
</comment>
<dbReference type="Proteomes" id="UP001595799">
    <property type="component" value="Unassembled WGS sequence"/>
</dbReference>
<evidence type="ECO:0000256" key="1">
    <source>
        <dbReference type="ARBA" id="ARBA00001946"/>
    </source>
</evidence>
<dbReference type="InterPro" id="IPR006073">
    <property type="entry name" value="GTP-bd"/>
</dbReference>